<protein>
    <submittedName>
        <fullName evidence="1">2914_t:CDS:1</fullName>
    </submittedName>
</protein>
<comment type="caution">
    <text evidence="1">The sequence shown here is derived from an EMBL/GenBank/DDBJ whole genome shotgun (WGS) entry which is preliminary data.</text>
</comment>
<dbReference type="EMBL" id="CAJVQC010075104">
    <property type="protein sequence ID" value="CAG8813577.1"/>
    <property type="molecule type" value="Genomic_DNA"/>
</dbReference>
<evidence type="ECO:0000313" key="1">
    <source>
        <dbReference type="EMBL" id="CAG8813577.1"/>
    </source>
</evidence>
<reference evidence="1" key="1">
    <citation type="submission" date="2021-06" db="EMBL/GenBank/DDBJ databases">
        <authorList>
            <person name="Kallberg Y."/>
            <person name="Tangrot J."/>
            <person name="Rosling A."/>
        </authorList>
    </citation>
    <scope>NUCLEOTIDE SEQUENCE</scope>
    <source>
        <strain evidence="1">MA461A</strain>
    </source>
</reference>
<gene>
    <name evidence="1" type="ORF">RPERSI_LOCUS23802</name>
</gene>
<evidence type="ECO:0000313" key="2">
    <source>
        <dbReference type="Proteomes" id="UP000789920"/>
    </source>
</evidence>
<dbReference type="Proteomes" id="UP000789920">
    <property type="component" value="Unassembled WGS sequence"/>
</dbReference>
<feature type="non-terminal residue" evidence="1">
    <location>
        <position position="1"/>
    </location>
</feature>
<feature type="non-terminal residue" evidence="1">
    <location>
        <position position="53"/>
    </location>
</feature>
<name>A0ACA9RYJ1_9GLOM</name>
<organism evidence="1 2">
    <name type="scientific">Racocetra persica</name>
    <dbReference type="NCBI Taxonomy" id="160502"/>
    <lineage>
        <taxon>Eukaryota</taxon>
        <taxon>Fungi</taxon>
        <taxon>Fungi incertae sedis</taxon>
        <taxon>Mucoromycota</taxon>
        <taxon>Glomeromycotina</taxon>
        <taxon>Glomeromycetes</taxon>
        <taxon>Diversisporales</taxon>
        <taxon>Gigasporaceae</taxon>
        <taxon>Racocetra</taxon>
    </lineage>
</organism>
<keyword evidence="2" id="KW-1185">Reference proteome</keyword>
<sequence>EDTPTQRTLTTCSKLYNGREQFVLDFVKLFAKADIPFEKIYYFQPFYKIIANT</sequence>
<accession>A0ACA9RYJ1</accession>
<proteinExistence type="predicted"/>